<sequence length="104" mass="11360">MVNKHVHWVEHTNAITIKRLDDLFTSLVVVMPLVESSEHHKQLQGTMEEASSRGKRLRPPNSSSSSTSIPPSPPTPPSSLDSPAPEPVPAEPAGDLHPWLVFDP</sequence>
<organism evidence="1 2">
    <name type="scientific">Smallanthus sonchifolius</name>
    <dbReference type="NCBI Taxonomy" id="185202"/>
    <lineage>
        <taxon>Eukaryota</taxon>
        <taxon>Viridiplantae</taxon>
        <taxon>Streptophyta</taxon>
        <taxon>Embryophyta</taxon>
        <taxon>Tracheophyta</taxon>
        <taxon>Spermatophyta</taxon>
        <taxon>Magnoliopsida</taxon>
        <taxon>eudicotyledons</taxon>
        <taxon>Gunneridae</taxon>
        <taxon>Pentapetalae</taxon>
        <taxon>asterids</taxon>
        <taxon>campanulids</taxon>
        <taxon>Asterales</taxon>
        <taxon>Asteraceae</taxon>
        <taxon>Asteroideae</taxon>
        <taxon>Heliantheae alliance</taxon>
        <taxon>Millerieae</taxon>
        <taxon>Smallanthus</taxon>
    </lineage>
</organism>
<reference evidence="2" key="1">
    <citation type="journal article" date="2022" name="Mol. Ecol. Resour.">
        <title>The genomes of chicory, endive, great burdock and yacon provide insights into Asteraceae palaeo-polyploidization history and plant inulin production.</title>
        <authorList>
            <person name="Fan W."/>
            <person name="Wang S."/>
            <person name="Wang H."/>
            <person name="Wang A."/>
            <person name="Jiang F."/>
            <person name="Liu H."/>
            <person name="Zhao H."/>
            <person name="Xu D."/>
            <person name="Zhang Y."/>
        </authorList>
    </citation>
    <scope>NUCLEOTIDE SEQUENCE [LARGE SCALE GENOMIC DNA]</scope>
    <source>
        <strain evidence="2">cv. Yunnan</strain>
    </source>
</reference>
<protein>
    <submittedName>
        <fullName evidence="1">Uncharacterized protein</fullName>
    </submittedName>
</protein>
<evidence type="ECO:0000313" key="1">
    <source>
        <dbReference type="EMBL" id="KAI3827736.1"/>
    </source>
</evidence>
<dbReference type="EMBL" id="CM042018">
    <property type="protein sequence ID" value="KAI3827736.1"/>
    <property type="molecule type" value="Genomic_DNA"/>
</dbReference>
<dbReference type="Proteomes" id="UP001056120">
    <property type="component" value="Linkage Group LG01"/>
</dbReference>
<proteinExistence type="predicted"/>
<evidence type="ECO:0000313" key="2">
    <source>
        <dbReference type="Proteomes" id="UP001056120"/>
    </source>
</evidence>
<gene>
    <name evidence="1" type="ORF">L1987_01819</name>
</gene>
<name>A0ACB9K639_9ASTR</name>
<reference evidence="1 2" key="2">
    <citation type="journal article" date="2022" name="Mol. Ecol. Resour.">
        <title>The genomes of chicory, endive, great burdock and yacon provide insights into Asteraceae paleo-polyploidization history and plant inulin production.</title>
        <authorList>
            <person name="Fan W."/>
            <person name="Wang S."/>
            <person name="Wang H."/>
            <person name="Wang A."/>
            <person name="Jiang F."/>
            <person name="Liu H."/>
            <person name="Zhao H."/>
            <person name="Xu D."/>
            <person name="Zhang Y."/>
        </authorList>
    </citation>
    <scope>NUCLEOTIDE SEQUENCE [LARGE SCALE GENOMIC DNA]</scope>
    <source>
        <strain evidence="2">cv. Yunnan</strain>
        <tissue evidence="1">Leaves</tissue>
    </source>
</reference>
<accession>A0ACB9K639</accession>
<comment type="caution">
    <text evidence="1">The sequence shown here is derived from an EMBL/GenBank/DDBJ whole genome shotgun (WGS) entry which is preliminary data.</text>
</comment>
<keyword evidence="2" id="KW-1185">Reference proteome</keyword>